<dbReference type="Proteomes" id="UP000000447">
    <property type="component" value="Plasmid unnamed"/>
</dbReference>
<keyword evidence="2" id="KW-1185">Reference proteome</keyword>
<accession>B9L4B9</accession>
<dbReference type="AlphaFoldDB" id="B9L4B9"/>
<sequence length="66" mass="7624">MPVVASILLLESPTRTLDTRTCRKRRPCSHILTQTGSRRQAVNLFERHVGRCQRVDMVHDAERPAR</sequence>
<dbReference type="HOGENOM" id="CLU_2829890_0_0_0"/>
<dbReference type="EMBL" id="CP001276">
    <property type="protein sequence ID" value="ACM06796.1"/>
    <property type="molecule type" value="Genomic_DNA"/>
</dbReference>
<geneLocation type="plasmid" evidence="2">
    <name>Tros</name>
</geneLocation>
<name>B9L4B9_THERP</name>
<keyword evidence="1" id="KW-0614">Plasmid</keyword>
<evidence type="ECO:0000313" key="1">
    <source>
        <dbReference type="EMBL" id="ACM06796.1"/>
    </source>
</evidence>
<organism evidence="1 2">
    <name type="scientific">Thermomicrobium roseum (strain ATCC 27502 / DSM 5159 / P-2)</name>
    <dbReference type="NCBI Taxonomy" id="309801"/>
    <lineage>
        <taxon>Bacteria</taxon>
        <taxon>Pseudomonadati</taxon>
        <taxon>Thermomicrobiota</taxon>
        <taxon>Thermomicrobia</taxon>
        <taxon>Thermomicrobiales</taxon>
        <taxon>Thermomicrobiaceae</taxon>
        <taxon>Thermomicrobium</taxon>
    </lineage>
</organism>
<reference evidence="1 2" key="1">
    <citation type="journal article" date="2009" name="PLoS ONE">
        <title>Complete genome sequence of the aerobic CO-oxidizing thermophile Thermomicrobium roseum.</title>
        <authorList>
            <person name="Wu D."/>
            <person name="Raymond J."/>
            <person name="Wu M."/>
            <person name="Chatterji S."/>
            <person name="Ren Q."/>
            <person name="Graham J.E."/>
            <person name="Bryant D.A."/>
            <person name="Robb F."/>
            <person name="Colman A."/>
            <person name="Tallon L.J."/>
            <person name="Badger J.H."/>
            <person name="Madupu R."/>
            <person name="Ward N.L."/>
            <person name="Eisen J.A."/>
        </authorList>
    </citation>
    <scope>NUCLEOTIDE SEQUENCE [LARGE SCALE GENOMIC DNA]</scope>
    <source>
        <strain evidence="2">ATCC 27502 / DSM 5159 / P-2</strain>
        <plasmid evidence="1">unnamed</plasmid>
    </source>
</reference>
<proteinExistence type="predicted"/>
<gene>
    <name evidence="1" type="ordered locus">trd_A0633</name>
</gene>
<dbReference type="KEGG" id="tro:trd_A0633"/>
<protein>
    <submittedName>
        <fullName evidence="1">Uncharacterized protein</fullName>
    </submittedName>
</protein>
<evidence type="ECO:0000313" key="2">
    <source>
        <dbReference type="Proteomes" id="UP000000447"/>
    </source>
</evidence>